<sequence length="109" mass="11580">MPGRDGTGPWGAGPRTGRGMGWCAAPSGAAPWAHPAGFGFGRGGRGIRCAWGPWAGFGPAWGRRAWGPPSREEELGWLKAYAANLEQALEQARRRMAALEQEPSPQPAE</sequence>
<comment type="caution">
    <text evidence="1">The sequence shown here is derived from an EMBL/GenBank/DDBJ whole genome shotgun (WGS) entry which is preliminary data.</text>
</comment>
<proteinExistence type="predicted"/>
<dbReference type="InterPro" id="IPR035205">
    <property type="entry name" value="DUF5320"/>
</dbReference>
<dbReference type="AlphaFoldDB" id="A0A832A2J0"/>
<dbReference type="EMBL" id="DSTK01000039">
    <property type="protein sequence ID" value="HFK98323.1"/>
    <property type="molecule type" value="Genomic_DNA"/>
</dbReference>
<accession>A0A832A2J0</accession>
<dbReference type="Pfam" id="PF17253">
    <property type="entry name" value="DUF5320"/>
    <property type="match status" value="1"/>
</dbReference>
<gene>
    <name evidence="1" type="ORF">ENS06_13510</name>
</gene>
<name>A0A832A2J0_9BACT</name>
<reference evidence="1" key="1">
    <citation type="journal article" date="2020" name="mSystems">
        <title>Genome- and Community-Level Interaction Insights into Carbon Utilization and Element Cycling Functions of Hydrothermarchaeota in Hydrothermal Sediment.</title>
        <authorList>
            <person name="Zhou Z."/>
            <person name="Liu Y."/>
            <person name="Xu W."/>
            <person name="Pan J."/>
            <person name="Luo Z.H."/>
            <person name="Li M."/>
        </authorList>
    </citation>
    <scope>NUCLEOTIDE SEQUENCE [LARGE SCALE GENOMIC DNA]</scope>
    <source>
        <strain evidence="1">SpSt-456</strain>
    </source>
</reference>
<protein>
    <recommendedName>
        <fullName evidence="2">DUF5320 domain-containing protein</fullName>
    </recommendedName>
</protein>
<organism evidence="1">
    <name type="scientific">Desulfacinum infernum</name>
    <dbReference type="NCBI Taxonomy" id="35837"/>
    <lineage>
        <taxon>Bacteria</taxon>
        <taxon>Pseudomonadati</taxon>
        <taxon>Thermodesulfobacteriota</taxon>
        <taxon>Syntrophobacteria</taxon>
        <taxon>Syntrophobacterales</taxon>
        <taxon>Syntrophobacteraceae</taxon>
        <taxon>Desulfacinum</taxon>
    </lineage>
</organism>
<evidence type="ECO:0000313" key="1">
    <source>
        <dbReference type="EMBL" id="HFK98323.1"/>
    </source>
</evidence>
<evidence type="ECO:0008006" key="2">
    <source>
        <dbReference type="Google" id="ProtNLM"/>
    </source>
</evidence>